<dbReference type="InterPro" id="IPR003593">
    <property type="entry name" value="AAA+_ATPase"/>
</dbReference>
<keyword evidence="2" id="KW-0067">ATP-binding</keyword>
<keyword evidence="1" id="KW-0547">Nucleotide-binding</keyword>
<feature type="domain" description="RecA family profile 1" evidence="4">
    <location>
        <begin position="119"/>
        <end position="292"/>
    </location>
</feature>
<dbReference type="InterPro" id="IPR020588">
    <property type="entry name" value="RecA_ATP-bd"/>
</dbReference>
<dbReference type="FunFam" id="3.40.50.300:FF:002052">
    <property type="entry name" value="DNA repair protein RAD51 homolog"/>
    <property type="match status" value="1"/>
</dbReference>
<dbReference type="InterPro" id="IPR010995">
    <property type="entry name" value="DNA_repair_Rad51/TF_NusA_a-hlx"/>
</dbReference>
<dbReference type="AlphaFoldDB" id="U4U141"/>
<dbReference type="OrthoDB" id="10251254at2759"/>
<name>U4U141_DENPD</name>
<dbReference type="GO" id="GO:0042148">
    <property type="term" value="P:DNA strand invasion"/>
    <property type="evidence" value="ECO:0007669"/>
    <property type="project" value="TreeGrafter"/>
</dbReference>
<dbReference type="GO" id="GO:0003697">
    <property type="term" value="F:single-stranded DNA binding"/>
    <property type="evidence" value="ECO:0007669"/>
    <property type="project" value="TreeGrafter"/>
</dbReference>
<gene>
    <name evidence="5" type="ORF">D910_03422</name>
</gene>
<evidence type="ECO:0000259" key="4">
    <source>
        <dbReference type="PROSITE" id="PS50162"/>
    </source>
</evidence>
<dbReference type="Pfam" id="PF03665">
    <property type="entry name" value="UPF0172"/>
    <property type="match status" value="1"/>
</dbReference>
<dbReference type="EMBL" id="KB631770">
    <property type="protein sequence ID" value="ERL86008.1"/>
    <property type="molecule type" value="Genomic_DNA"/>
</dbReference>
<proteinExistence type="predicted"/>
<organism evidence="5 6">
    <name type="scientific">Dendroctonus ponderosae</name>
    <name type="common">Mountain pine beetle</name>
    <dbReference type="NCBI Taxonomy" id="77166"/>
    <lineage>
        <taxon>Eukaryota</taxon>
        <taxon>Metazoa</taxon>
        <taxon>Ecdysozoa</taxon>
        <taxon>Arthropoda</taxon>
        <taxon>Hexapoda</taxon>
        <taxon>Insecta</taxon>
        <taxon>Pterygota</taxon>
        <taxon>Neoptera</taxon>
        <taxon>Endopterygota</taxon>
        <taxon>Coleoptera</taxon>
        <taxon>Polyphaga</taxon>
        <taxon>Cucujiformia</taxon>
        <taxon>Curculionidae</taxon>
        <taxon>Scolytinae</taxon>
        <taxon>Dendroctonus</taxon>
    </lineage>
</organism>
<dbReference type="Gene3D" id="1.10.150.20">
    <property type="entry name" value="5' to 3' exonuclease, C-terminal subdomain"/>
    <property type="match status" value="1"/>
</dbReference>
<dbReference type="GO" id="GO:0000730">
    <property type="term" value="P:DNA recombinase assembly"/>
    <property type="evidence" value="ECO:0007669"/>
    <property type="project" value="TreeGrafter"/>
</dbReference>
<dbReference type="PROSITE" id="PS50162">
    <property type="entry name" value="RECA_2"/>
    <property type="match status" value="1"/>
</dbReference>
<dbReference type="InterPro" id="IPR027417">
    <property type="entry name" value="P-loop_NTPase"/>
</dbReference>
<dbReference type="InterPro" id="IPR005366">
    <property type="entry name" value="EMC8/9"/>
</dbReference>
<accession>U4U141</accession>
<dbReference type="GO" id="GO:0007131">
    <property type="term" value="P:reciprocal meiotic recombination"/>
    <property type="evidence" value="ECO:0007669"/>
    <property type="project" value="TreeGrafter"/>
</dbReference>
<dbReference type="GO" id="GO:0070192">
    <property type="term" value="P:chromosome organization involved in meiotic cell cycle"/>
    <property type="evidence" value="ECO:0007669"/>
    <property type="project" value="TreeGrafter"/>
</dbReference>
<dbReference type="SMART" id="SM00382">
    <property type="entry name" value="AAA"/>
    <property type="match status" value="1"/>
</dbReference>
<evidence type="ECO:0000256" key="2">
    <source>
        <dbReference type="ARBA" id="ARBA00022840"/>
    </source>
</evidence>
<evidence type="ECO:0000256" key="1">
    <source>
        <dbReference type="ARBA" id="ARBA00022741"/>
    </source>
</evidence>
<dbReference type="Gene3D" id="3.40.50.300">
    <property type="entry name" value="P-loop containing nucleotide triphosphate hydrolases"/>
    <property type="match status" value="1"/>
</dbReference>
<reference evidence="5 6" key="1">
    <citation type="journal article" date="2013" name="Genome Biol.">
        <title>Draft genome of the mountain pine beetle, Dendroctonus ponderosae Hopkins, a major forest pest.</title>
        <authorList>
            <person name="Keeling C.I."/>
            <person name="Yuen M.M."/>
            <person name="Liao N.Y."/>
            <person name="Docking T.R."/>
            <person name="Chan S.K."/>
            <person name="Taylor G.A."/>
            <person name="Palmquist D.L."/>
            <person name="Jackman S.D."/>
            <person name="Nguyen A."/>
            <person name="Li M."/>
            <person name="Henderson H."/>
            <person name="Janes J.K."/>
            <person name="Zhao Y."/>
            <person name="Pandoh P."/>
            <person name="Moore R."/>
            <person name="Sperling F.A."/>
            <person name="Huber D.P."/>
            <person name="Birol I."/>
            <person name="Jones S.J."/>
            <person name="Bohlmann J."/>
        </authorList>
    </citation>
    <scope>NUCLEOTIDE SEQUENCE</scope>
</reference>
<evidence type="ECO:0000313" key="5">
    <source>
        <dbReference type="EMBL" id="ERL86008.1"/>
    </source>
</evidence>
<dbReference type="GO" id="GO:0005524">
    <property type="term" value="F:ATP binding"/>
    <property type="evidence" value="ECO:0007669"/>
    <property type="project" value="UniProtKB-KW"/>
</dbReference>
<dbReference type="InterPro" id="IPR013632">
    <property type="entry name" value="Rad51_C"/>
</dbReference>
<dbReference type="PANTHER" id="PTHR22942">
    <property type="entry name" value="RECA/RAD51/RADA DNA STRAND-PAIRING FAMILY MEMBER"/>
    <property type="match status" value="1"/>
</dbReference>
<dbReference type="SUPFAM" id="SSF52540">
    <property type="entry name" value="P-loop containing nucleoside triphosphate hydrolases"/>
    <property type="match status" value="1"/>
</dbReference>
<dbReference type="Proteomes" id="UP000030742">
    <property type="component" value="Unassembled WGS sequence"/>
</dbReference>
<dbReference type="GO" id="GO:0072546">
    <property type="term" value="C:EMC complex"/>
    <property type="evidence" value="ECO:0007669"/>
    <property type="project" value="InterPro"/>
</dbReference>
<dbReference type="GO" id="GO:0140664">
    <property type="term" value="F:ATP-dependent DNA damage sensor activity"/>
    <property type="evidence" value="ECO:0007669"/>
    <property type="project" value="InterPro"/>
</dbReference>
<dbReference type="Pfam" id="PF08423">
    <property type="entry name" value="Rad51"/>
    <property type="match status" value="1"/>
</dbReference>
<dbReference type="STRING" id="77166.U4U141"/>
<evidence type="ECO:0000256" key="3">
    <source>
        <dbReference type="ARBA" id="ARBA00023125"/>
    </source>
</evidence>
<dbReference type="PANTHER" id="PTHR22942:SF30">
    <property type="entry name" value="MEIOTIC RECOMBINATION PROTEIN DMC1_LIM15 HOMOLOG"/>
    <property type="match status" value="1"/>
</dbReference>
<sequence>MAAKLEKPVQELCEEIREDGSDTRTEESLGHIEEEDITFFDVDLLVEHGIALDDIKQLKKSGINTVKGIQMCTRKKLSTLKGFSEEKVNKIKDACGKICPVSTAGCFLTGLEVCEQRKQLFTLTTGSKNIDKIIGGGVESMSITEVFGEARTGKTQLAHTLCVTAQLPTDTGYTGGKVMYIDTERTFRPDRIKPIADRFELDSNAVLDNILYARAYNSEHQYELLNSVSDKFHEEPGMFKLLIIDSIMALFRVDFTGSAEMTERQSKLGLMLSKLQKISEEYNVAVFLTNQITTDLQYSLINDLDIKPVGAKGNVRIARLFDSPKLEEQEVEFVIRNGGVSDPEKTELIRQCEGGKMKNEDVLRRTAEDYSSYITNTNIEKKLEPVNKAIDDMLARLEEFEAMFTFIEPDVKDSKDILNSILAYKPEFEDLCAKIDSTEFLVAHIKSNLDMLEAKIEEAETKLGVSDTTSKVTEKVSNIFTPLFVDELASKMGLVIAGYYAASENIRDNTFEKTYHKVAEKIASNYSPSYVVVVNNSKVSTEADSSSLKVAQLSEGGFRQIEEQNISLSPAQATSYAIVALMQQKAFQKLIDFDNHLDNICADWMNVELNKTIESYL</sequence>
<dbReference type="SUPFAM" id="SSF47794">
    <property type="entry name" value="Rad51 N-terminal domain-like"/>
    <property type="match status" value="1"/>
</dbReference>
<dbReference type="GO" id="GO:0006312">
    <property type="term" value="P:mitotic recombination"/>
    <property type="evidence" value="ECO:0007669"/>
    <property type="project" value="TreeGrafter"/>
</dbReference>
<dbReference type="GO" id="GO:0000794">
    <property type="term" value="C:condensed nuclear chromosome"/>
    <property type="evidence" value="ECO:0007669"/>
    <property type="project" value="TreeGrafter"/>
</dbReference>
<evidence type="ECO:0000313" key="6">
    <source>
        <dbReference type="Proteomes" id="UP000030742"/>
    </source>
</evidence>
<keyword evidence="3" id="KW-0238">DNA-binding</keyword>
<dbReference type="GO" id="GO:0000150">
    <property type="term" value="F:DNA strand exchange activity"/>
    <property type="evidence" value="ECO:0007669"/>
    <property type="project" value="TreeGrafter"/>
</dbReference>
<protein>
    <recommendedName>
        <fullName evidence="4">RecA family profile 1 domain-containing protein</fullName>
    </recommendedName>
</protein>
<dbReference type="GO" id="GO:0003690">
    <property type="term" value="F:double-stranded DNA binding"/>
    <property type="evidence" value="ECO:0007669"/>
    <property type="project" value="TreeGrafter"/>
</dbReference>